<accession>A0AAD7CRV7</accession>
<dbReference type="AlphaFoldDB" id="A0AAD7CRV7"/>
<sequence>MRCCWRPVVQLGRPFASNRPYSISPKIPLTPRPPPLAALNAFLAPPNLASPDPLTYTPKALHQLYNAVKALPHCTHGSNPLNGYELNELLVLFGSLSIPPPRPKCIYVHPFVSRIPEAPFRAYWPLVLELAETIRVRQKRRPRSGAHHYWVMRAHLARMRAAGQVQQDDSTSEATARYLRIRNSPDPEVHLPYLRTMLALRGATHLPKIVEFLCKVLDLHANPDGRFADLLWEIILGAGGPIAAPVLERLLATMWTRLRTYPSVFVNRTLKPTSHVFDTISMRHIRLGVTVPQLCAALATTLFPHFRIRLPPPVWKWAASEAEAVFSPQSPVGARWSNLVMLALYAAPTVASGGGPGASIGEDAGAGVGWRTVFALAMFERTIPHDAPSDSVRLAVRRLWRTWKNADVIAPPLVRRVVVGAFFRLAARTHDGPLKDGCQRYCVAHGLWVSRVGETKADLVQTTELFVDYAYAALHTGTQARMDLWQEIFSALPPDSADLQWRARVSDALFRAFLAQDVAAAHELHAFCQRHAIAISTDSAHALAVVLAGYYFPDEALHFLHDVRFSPDQVEELLDRIVRTLRRERHGFKDVPLADVLIRVMERLYIATHRIPRKRTQFSLRYALSVMAASERSAAAMKLLRVIHQRRPAFFSIHYFLRMMRALVNRQQPAHALGLLQLVQRFPPRSKENFRRKVVLRLARKGSHTLAAQAYQFGGVHRARRTTRESIARAVDFRVQAPPPLLSLGVAAVLARRPTHVPTIRYAFALLVRARRLGAARQVLARAHAAGLDAGTVTWLGNMLLDGAQRATTGKHARLVRHVLHTRDFLVQRFGFAQDRITVNVLVKALLRWKTFVDGAQIRRLFDHMVRSGYPGGRWYEGGVPFGTAAGSGSGYGISTLGLPRFISFDQHVRPLYRMFIKALHLQGDRHGAQVVVGILHSAEAEMLVRRQEVRRARFAGIVRKKERVARSRQRNKRAK</sequence>
<keyword evidence="2" id="KW-1185">Reference proteome</keyword>
<evidence type="ECO:0000313" key="1">
    <source>
        <dbReference type="EMBL" id="KAJ7659951.1"/>
    </source>
</evidence>
<proteinExistence type="predicted"/>
<dbReference type="Proteomes" id="UP001221757">
    <property type="component" value="Unassembled WGS sequence"/>
</dbReference>
<name>A0AAD7CRV7_MYCRO</name>
<dbReference type="EMBL" id="JARKIE010000265">
    <property type="protein sequence ID" value="KAJ7659951.1"/>
    <property type="molecule type" value="Genomic_DNA"/>
</dbReference>
<protein>
    <submittedName>
        <fullName evidence="1">Uncharacterized protein</fullName>
    </submittedName>
</protein>
<gene>
    <name evidence="1" type="ORF">B0H17DRAFT_1095796</name>
</gene>
<reference evidence="1" key="1">
    <citation type="submission" date="2023-03" db="EMBL/GenBank/DDBJ databases">
        <title>Massive genome expansion in bonnet fungi (Mycena s.s.) driven by repeated elements and novel gene families across ecological guilds.</title>
        <authorList>
            <consortium name="Lawrence Berkeley National Laboratory"/>
            <person name="Harder C.B."/>
            <person name="Miyauchi S."/>
            <person name="Viragh M."/>
            <person name="Kuo A."/>
            <person name="Thoen E."/>
            <person name="Andreopoulos B."/>
            <person name="Lu D."/>
            <person name="Skrede I."/>
            <person name="Drula E."/>
            <person name="Henrissat B."/>
            <person name="Morin E."/>
            <person name="Kohler A."/>
            <person name="Barry K."/>
            <person name="LaButti K."/>
            <person name="Morin E."/>
            <person name="Salamov A."/>
            <person name="Lipzen A."/>
            <person name="Mereny Z."/>
            <person name="Hegedus B."/>
            <person name="Baldrian P."/>
            <person name="Stursova M."/>
            <person name="Weitz H."/>
            <person name="Taylor A."/>
            <person name="Grigoriev I.V."/>
            <person name="Nagy L.G."/>
            <person name="Martin F."/>
            <person name="Kauserud H."/>
        </authorList>
    </citation>
    <scope>NUCLEOTIDE SEQUENCE</scope>
    <source>
        <strain evidence="1">CBHHK067</strain>
    </source>
</reference>
<comment type="caution">
    <text evidence="1">The sequence shown here is derived from an EMBL/GenBank/DDBJ whole genome shotgun (WGS) entry which is preliminary data.</text>
</comment>
<organism evidence="1 2">
    <name type="scientific">Mycena rosella</name>
    <name type="common">Pink bonnet</name>
    <name type="synonym">Agaricus rosellus</name>
    <dbReference type="NCBI Taxonomy" id="1033263"/>
    <lineage>
        <taxon>Eukaryota</taxon>
        <taxon>Fungi</taxon>
        <taxon>Dikarya</taxon>
        <taxon>Basidiomycota</taxon>
        <taxon>Agaricomycotina</taxon>
        <taxon>Agaricomycetes</taxon>
        <taxon>Agaricomycetidae</taxon>
        <taxon>Agaricales</taxon>
        <taxon>Marasmiineae</taxon>
        <taxon>Mycenaceae</taxon>
        <taxon>Mycena</taxon>
    </lineage>
</organism>
<evidence type="ECO:0000313" key="2">
    <source>
        <dbReference type="Proteomes" id="UP001221757"/>
    </source>
</evidence>